<dbReference type="Proteomes" id="UP000320643">
    <property type="component" value="Unassembled WGS sequence"/>
</dbReference>
<keyword evidence="1" id="KW-0472">Membrane</keyword>
<feature type="transmembrane region" description="Helical" evidence="1">
    <location>
        <begin position="6"/>
        <end position="27"/>
    </location>
</feature>
<evidence type="ECO:0000313" key="2">
    <source>
        <dbReference type="EMBL" id="TRW22297.1"/>
    </source>
</evidence>
<protein>
    <submittedName>
        <fullName evidence="2">Uncharacterized protein</fullName>
    </submittedName>
</protein>
<comment type="caution">
    <text evidence="2">The sequence shown here is derived from an EMBL/GenBank/DDBJ whole genome shotgun (WGS) entry which is preliminary data.</text>
</comment>
<sequence length="66" mass="7263">MKVVYIFLSTVIMTAALSAGMAGLLCLTSAVTQHKHPETITKKEYAVTQVTMPKDNRQLEIASKRP</sequence>
<dbReference type="AlphaFoldDB" id="A0A552UVR8"/>
<keyword evidence="3" id="KW-1185">Reference proteome</keyword>
<dbReference type="EMBL" id="VJVZ01000013">
    <property type="protein sequence ID" value="TRW22297.1"/>
    <property type="molecule type" value="Genomic_DNA"/>
</dbReference>
<keyword evidence="1" id="KW-0812">Transmembrane</keyword>
<proteinExistence type="predicted"/>
<reference evidence="2 3" key="1">
    <citation type="submission" date="2019-07" db="EMBL/GenBank/DDBJ databases">
        <title>Flavobacterium sp. nov., isolated from glacier ice.</title>
        <authorList>
            <person name="Liu Q."/>
            <person name="Xin Y.-H."/>
        </authorList>
    </citation>
    <scope>NUCLEOTIDE SEQUENCE [LARGE SCALE GENOMIC DNA]</scope>
    <source>
        <strain evidence="2 3">ZT4R6</strain>
    </source>
</reference>
<accession>A0A552UVR8</accession>
<evidence type="ECO:0000313" key="3">
    <source>
        <dbReference type="Proteomes" id="UP000320643"/>
    </source>
</evidence>
<organism evidence="2 3">
    <name type="scientific">Flavobacterium zepuense</name>
    <dbReference type="NCBI Taxonomy" id="2593302"/>
    <lineage>
        <taxon>Bacteria</taxon>
        <taxon>Pseudomonadati</taxon>
        <taxon>Bacteroidota</taxon>
        <taxon>Flavobacteriia</taxon>
        <taxon>Flavobacteriales</taxon>
        <taxon>Flavobacteriaceae</taxon>
        <taxon>Flavobacterium</taxon>
    </lineage>
</organism>
<gene>
    <name evidence="2" type="ORF">FMM05_17480</name>
</gene>
<dbReference type="RefSeq" id="WP_143374714.1">
    <property type="nucleotide sequence ID" value="NZ_VJVZ01000013.1"/>
</dbReference>
<evidence type="ECO:0000256" key="1">
    <source>
        <dbReference type="SAM" id="Phobius"/>
    </source>
</evidence>
<name>A0A552UVR8_9FLAO</name>
<keyword evidence="1" id="KW-1133">Transmembrane helix</keyword>